<protein>
    <submittedName>
        <fullName evidence="2">Uncharacterized protein</fullName>
    </submittedName>
</protein>
<accession>N1NJK7</accession>
<reference evidence="2" key="1">
    <citation type="journal article" date="2013" name="Ann. Bot.">
        <title>The repetitive component of the A genome of peanut (Arachis hypogaea) and its role in remodelling intergenic sequence space since its evolutionary divergence from the B genome.</title>
        <authorList>
            <person name="Bertioli D.J."/>
            <person name="Vidigal B."/>
            <person name="Nielen S."/>
            <person name="Ratnaparkhe M.B."/>
            <person name="Lee T.H."/>
            <person name="Leal-Bertioli S.C."/>
            <person name="Kim C."/>
            <person name="Guimaraes P.M."/>
            <person name="Seijo G."/>
            <person name="Schwarzacher T."/>
            <person name="Paterson A.H."/>
            <person name="Heslop-Harrison P."/>
            <person name="Araujo A.C."/>
        </authorList>
    </citation>
    <scope>NUCLEOTIDE SEQUENCE</scope>
</reference>
<organism evidence="2">
    <name type="scientific">Arachis duranensis</name>
    <name type="common">Wild peanut</name>
    <dbReference type="NCBI Taxonomy" id="130453"/>
    <lineage>
        <taxon>Eukaryota</taxon>
        <taxon>Viridiplantae</taxon>
        <taxon>Streptophyta</taxon>
        <taxon>Embryophyta</taxon>
        <taxon>Tracheophyta</taxon>
        <taxon>Spermatophyta</taxon>
        <taxon>Magnoliopsida</taxon>
        <taxon>eudicotyledons</taxon>
        <taxon>Gunneridae</taxon>
        <taxon>Pentapetalae</taxon>
        <taxon>rosids</taxon>
        <taxon>fabids</taxon>
        <taxon>Fabales</taxon>
        <taxon>Fabaceae</taxon>
        <taxon>Papilionoideae</taxon>
        <taxon>50 kb inversion clade</taxon>
        <taxon>dalbergioids sensu lato</taxon>
        <taxon>Dalbergieae</taxon>
        <taxon>Pterocarpus clade</taxon>
        <taxon>Arachis</taxon>
    </lineage>
</organism>
<feature type="transmembrane region" description="Helical" evidence="1">
    <location>
        <begin position="79"/>
        <end position="101"/>
    </location>
</feature>
<name>N1NJK7_ARADU</name>
<proteinExistence type="predicted"/>
<evidence type="ECO:0000313" key="2">
    <source>
        <dbReference type="EMBL" id="CCW28775.1"/>
    </source>
</evidence>
<dbReference type="EMBL" id="HF937568">
    <property type="protein sequence ID" value="CCW28775.1"/>
    <property type="molecule type" value="Genomic_DNA"/>
</dbReference>
<gene>
    <name evidence="2" type="ORF">ARAX_ADH079023-072J06-005</name>
</gene>
<evidence type="ECO:0000256" key="1">
    <source>
        <dbReference type="SAM" id="Phobius"/>
    </source>
</evidence>
<reference evidence="2" key="2">
    <citation type="submission" date="2013-04" db="EMBL/GenBank/DDBJ databases">
        <authorList>
            <person name="Bertioli D."/>
        </authorList>
    </citation>
    <scope>NUCLEOTIDE SEQUENCE</scope>
</reference>
<keyword evidence="1" id="KW-0812">Transmembrane</keyword>
<keyword evidence="1" id="KW-1133">Transmembrane helix</keyword>
<sequence>MKPCMKCKPNKKELEASVWLREAHQATHEAYGVLREAHQHMHEAQARRAIPGRGCEAMARGREVHGVEGSLGMDLDAPLFSPSLLVLLVAIACSPSFLSLLDFFQYSPVTKEIHTLKVIYTKP</sequence>
<dbReference type="AlphaFoldDB" id="N1NJK7"/>
<keyword evidence="1" id="KW-0472">Membrane</keyword>